<evidence type="ECO:0000313" key="2">
    <source>
        <dbReference type="EMBL" id="SVC36855.1"/>
    </source>
</evidence>
<sequence>GASPCFHAGPPRPEHEDGTRIAPEDYYGPVIRYQRFVAEHEELLHPASPIAQFGLVYPRRAEREGETDYLDALKRIAEWLEDAHVFYDILFDDQLTERASEFSSLILPDIRRLSNEEIAAVQRHVDAGGGLVVAGATGTLNADGGEQEPNPLFSKSADRVYRWHSINWQPETKAIRTLAGDPEMPVYTHLPDAPEGQALIATLEGLCGGYWLHTDAPWWVRVRAWRAGDTVAIPVHWINYRQDEAPAIETPIPMGPIRADLLLPDAVEVDRVEWLYPEMKEPLALHHEVADGRVRFKVPRLIVYGISVIHLKAN</sequence>
<dbReference type="SUPFAM" id="SSF52317">
    <property type="entry name" value="Class I glutamine amidotransferase-like"/>
    <property type="match status" value="1"/>
</dbReference>
<dbReference type="CDD" id="cd03143">
    <property type="entry name" value="A4_beta-galactosidase_middle_domain"/>
    <property type="match status" value="1"/>
</dbReference>
<proteinExistence type="predicted"/>
<feature type="non-terminal residue" evidence="2">
    <location>
        <position position="1"/>
    </location>
</feature>
<feature type="compositionally biased region" description="Basic and acidic residues" evidence="1">
    <location>
        <begin position="12"/>
        <end position="21"/>
    </location>
</feature>
<accession>A0A382LM46</accession>
<name>A0A382LM46_9ZZZZ</name>
<dbReference type="InterPro" id="IPR029062">
    <property type="entry name" value="Class_I_gatase-like"/>
</dbReference>
<evidence type="ECO:0008006" key="3">
    <source>
        <dbReference type="Google" id="ProtNLM"/>
    </source>
</evidence>
<organism evidence="2">
    <name type="scientific">marine metagenome</name>
    <dbReference type="NCBI Taxonomy" id="408172"/>
    <lineage>
        <taxon>unclassified sequences</taxon>
        <taxon>metagenomes</taxon>
        <taxon>ecological metagenomes</taxon>
    </lineage>
</organism>
<gene>
    <name evidence="2" type="ORF">METZ01_LOCUS289709</name>
</gene>
<feature type="region of interest" description="Disordered" evidence="1">
    <location>
        <begin position="1"/>
        <end position="21"/>
    </location>
</feature>
<reference evidence="2" key="1">
    <citation type="submission" date="2018-05" db="EMBL/GenBank/DDBJ databases">
        <authorList>
            <person name="Lanie J.A."/>
            <person name="Ng W.-L."/>
            <person name="Kazmierczak K.M."/>
            <person name="Andrzejewski T.M."/>
            <person name="Davidsen T.M."/>
            <person name="Wayne K.J."/>
            <person name="Tettelin H."/>
            <person name="Glass J.I."/>
            <person name="Rusch D."/>
            <person name="Podicherti R."/>
            <person name="Tsui H.-C.T."/>
            <person name="Winkler M.E."/>
        </authorList>
    </citation>
    <scope>NUCLEOTIDE SEQUENCE</scope>
</reference>
<evidence type="ECO:0000256" key="1">
    <source>
        <dbReference type="SAM" id="MobiDB-lite"/>
    </source>
</evidence>
<dbReference type="Gene3D" id="3.40.50.880">
    <property type="match status" value="1"/>
</dbReference>
<protein>
    <recommendedName>
        <fullName evidence="3">Beta-galactosidase trimerisation domain-containing protein</fullName>
    </recommendedName>
</protein>
<dbReference type="AlphaFoldDB" id="A0A382LM46"/>
<dbReference type="EMBL" id="UINC01087469">
    <property type="protein sequence ID" value="SVC36855.1"/>
    <property type="molecule type" value="Genomic_DNA"/>
</dbReference>